<proteinExistence type="predicted"/>
<feature type="domain" description="TLDc" evidence="1">
    <location>
        <begin position="372"/>
        <end position="489"/>
    </location>
</feature>
<evidence type="ECO:0000313" key="2">
    <source>
        <dbReference type="EMBL" id="OSS52595.1"/>
    </source>
</evidence>
<dbReference type="InterPro" id="IPR006571">
    <property type="entry name" value="TLDc_dom"/>
</dbReference>
<dbReference type="AlphaFoldDB" id="A0A1Y2M917"/>
<dbReference type="Pfam" id="PF07534">
    <property type="entry name" value="TLD"/>
    <property type="match status" value="1"/>
</dbReference>
<dbReference type="InParanoid" id="A0A1Y2M917"/>
<evidence type="ECO:0000313" key="3">
    <source>
        <dbReference type="Proteomes" id="UP000193240"/>
    </source>
</evidence>
<dbReference type="STRING" id="105696.A0A1Y2M917"/>
<organism evidence="2 3">
    <name type="scientific">Epicoccum nigrum</name>
    <name type="common">Soil fungus</name>
    <name type="synonym">Epicoccum purpurascens</name>
    <dbReference type="NCBI Taxonomy" id="105696"/>
    <lineage>
        <taxon>Eukaryota</taxon>
        <taxon>Fungi</taxon>
        <taxon>Dikarya</taxon>
        <taxon>Ascomycota</taxon>
        <taxon>Pezizomycotina</taxon>
        <taxon>Dothideomycetes</taxon>
        <taxon>Pleosporomycetidae</taxon>
        <taxon>Pleosporales</taxon>
        <taxon>Pleosporineae</taxon>
        <taxon>Didymellaceae</taxon>
        <taxon>Epicoccum</taxon>
    </lineage>
</organism>
<sequence length="525" mass="58451">MDTSNSGIQVRAWTAVGAMEIEAIFERLDQRILESPPFRDEEVSALERNIETARDESGLVSKAAFTELFFAKTNLPHGLTEAAGLLFDSLCYLSTAPLQPASPLQNSLSLKELKRALTWCFPDMTRSIITTTAGYRERSPADHRRIIFQSLANSYPDSFPSFDRVSAMELAAKNARDFPPEYRGGPIDDKDVNFDGDGDELFHDVLDFLASTMPYVPPTYAEPHRDSFRDLAKKFHADAPLLSYLAVPRHRLEVWLSLLLETKLRNRVEACAVNAGLELQGVAKSMATCFLQPEPVDASTWPTFNFAMSKLLPLIFESSYDLLRMIFFDQPCRFDANTGYAEPGLILTLTRMVQLESFLFNSIDMTNLSHFKCGSSAAVLIESLNKIPECALFVVSGHTADGGIYVFGAFIARPLEDGPRIQPCVHIENEWSFDERALLFQLSPTHDVFRGKAGAPAWCLTDDNVVFGDKEYGAALTLNGSLTEAWFTHRLIDADAKAVYGPTVHRGDFVTLLTVDGVELWGECL</sequence>
<reference evidence="2 3" key="1">
    <citation type="journal article" date="2017" name="Genome Announc.">
        <title>Genome sequence of the saprophytic ascomycete Epicoccum nigrum ICMP 19927 strain isolated from New Zealand.</title>
        <authorList>
            <person name="Fokin M."/>
            <person name="Fleetwood D."/>
            <person name="Weir B.S."/>
            <person name="Villas-Boas S.G."/>
        </authorList>
    </citation>
    <scope>NUCLEOTIDE SEQUENCE [LARGE SCALE GENOMIC DNA]</scope>
    <source>
        <strain evidence="2 3">ICMP 19927</strain>
    </source>
</reference>
<gene>
    <name evidence="2" type="ORF">B5807_02705</name>
</gene>
<dbReference type="EMBL" id="KZ107839">
    <property type="protein sequence ID" value="OSS52595.1"/>
    <property type="molecule type" value="Genomic_DNA"/>
</dbReference>
<evidence type="ECO:0000259" key="1">
    <source>
        <dbReference type="Pfam" id="PF07534"/>
    </source>
</evidence>
<dbReference type="Proteomes" id="UP000193240">
    <property type="component" value="Unassembled WGS sequence"/>
</dbReference>
<protein>
    <recommendedName>
        <fullName evidence="1">TLDc domain-containing protein</fullName>
    </recommendedName>
</protein>
<accession>A0A1Y2M917</accession>
<keyword evidence="3" id="KW-1185">Reference proteome</keyword>
<name>A0A1Y2M917_EPING</name>
<dbReference type="OMA" id="GDEMYHD"/>